<feature type="transmembrane region" description="Helical" evidence="9">
    <location>
        <begin position="36"/>
        <end position="54"/>
    </location>
</feature>
<keyword evidence="6 9" id="KW-0472">Membrane</keyword>
<evidence type="ECO:0000256" key="4">
    <source>
        <dbReference type="ARBA" id="ARBA00022989"/>
    </source>
</evidence>
<dbReference type="AlphaFoldDB" id="B3S0K3"/>
<evidence type="ECO:0000313" key="12">
    <source>
        <dbReference type="Proteomes" id="UP000009022"/>
    </source>
</evidence>
<keyword evidence="7" id="KW-0675">Receptor</keyword>
<feature type="transmembrane region" description="Helical" evidence="9">
    <location>
        <begin position="6"/>
        <end position="24"/>
    </location>
</feature>
<evidence type="ECO:0000313" key="11">
    <source>
        <dbReference type="EMBL" id="EDV24024.1"/>
    </source>
</evidence>
<keyword evidence="3 9" id="KW-0812">Transmembrane</keyword>
<dbReference type="Pfam" id="PF00001">
    <property type="entry name" value="7tm_1"/>
    <property type="match status" value="1"/>
</dbReference>
<proteinExistence type="predicted"/>
<dbReference type="Proteomes" id="UP000009022">
    <property type="component" value="Unassembled WGS sequence"/>
</dbReference>
<dbReference type="InterPro" id="IPR000276">
    <property type="entry name" value="GPCR_Rhodpsn"/>
</dbReference>
<feature type="transmembrane region" description="Helical" evidence="9">
    <location>
        <begin position="112"/>
        <end position="136"/>
    </location>
</feature>
<dbReference type="GO" id="GO:0005886">
    <property type="term" value="C:plasma membrane"/>
    <property type="evidence" value="ECO:0000318"/>
    <property type="project" value="GO_Central"/>
</dbReference>
<dbReference type="GO" id="GO:0007186">
    <property type="term" value="P:G protein-coupled receptor signaling pathway"/>
    <property type="evidence" value="ECO:0000318"/>
    <property type="project" value="GO_Central"/>
</dbReference>
<evidence type="ECO:0000256" key="7">
    <source>
        <dbReference type="ARBA" id="ARBA00023170"/>
    </source>
</evidence>
<dbReference type="GeneID" id="6754396"/>
<accession>B3S0K3</accession>
<feature type="transmembrane region" description="Helical" evidence="9">
    <location>
        <begin position="60"/>
        <end position="84"/>
    </location>
</feature>
<keyword evidence="8" id="KW-0807">Transducer</keyword>
<dbReference type="InterPro" id="IPR017452">
    <property type="entry name" value="GPCR_Rhodpsn_7TM"/>
</dbReference>
<dbReference type="CTD" id="6754396"/>
<dbReference type="Gene3D" id="1.20.1070.10">
    <property type="entry name" value="Rhodopsin 7-helix transmembrane proteins"/>
    <property type="match status" value="1"/>
</dbReference>
<protein>
    <recommendedName>
        <fullName evidence="10">G-protein coupled receptors family 1 profile domain-containing protein</fullName>
    </recommendedName>
</protein>
<organism evidence="11 12">
    <name type="scientific">Trichoplax adhaerens</name>
    <name type="common">Trichoplax reptans</name>
    <dbReference type="NCBI Taxonomy" id="10228"/>
    <lineage>
        <taxon>Eukaryota</taxon>
        <taxon>Metazoa</taxon>
        <taxon>Placozoa</taxon>
        <taxon>Uniplacotomia</taxon>
        <taxon>Trichoplacea</taxon>
        <taxon>Trichoplacidae</taxon>
        <taxon>Trichoplax</taxon>
    </lineage>
</organism>
<dbReference type="SUPFAM" id="SSF81321">
    <property type="entry name" value="Family A G protein-coupled receptor-like"/>
    <property type="match status" value="1"/>
</dbReference>
<dbReference type="KEGG" id="tad:TRIADDRAFT_57081"/>
<dbReference type="InterPro" id="IPR050569">
    <property type="entry name" value="TAAR"/>
</dbReference>
<sequence>MLRPVVFGAGVVAIITNSALFIFIRCNRNLYQLSSVLLLSMLINGFLWGLYEVIRFGDGFSFKIGILCVVLYRFGQALFISLNLHSCVIISERYFAIAYPFRYNRFSTIGHLSIIIVLVWLVPTAVPIFSIIDGIFSKRLANCSLIDVQQFIRIDYICHLIMLILATLLLVLLLIMYGRIIYLLKLRQYNRVAFVSTRRHFSSIERLLRGKLALRKKAVIQAMIVFTFYAVFLIPFLTLSTIALSDIYRFADILQASVILRDVAFCYPALQPLIYAYFTADIRKEICVVYHKIVKSTRFQGTISRSITRVSGFNGRF</sequence>
<dbReference type="CDD" id="cd00637">
    <property type="entry name" value="7tm_classA_rhodopsin-like"/>
    <property type="match status" value="1"/>
</dbReference>
<comment type="subcellular location">
    <subcellularLocation>
        <location evidence="1">Cell membrane</location>
        <topology evidence="1">Multi-pass membrane protein</topology>
    </subcellularLocation>
</comment>
<dbReference type="GO" id="GO:0032870">
    <property type="term" value="P:cellular response to hormone stimulus"/>
    <property type="evidence" value="ECO:0000318"/>
    <property type="project" value="GO_Central"/>
</dbReference>
<evidence type="ECO:0000259" key="10">
    <source>
        <dbReference type="PROSITE" id="PS50262"/>
    </source>
</evidence>
<keyword evidence="5" id="KW-0297">G-protein coupled receptor</keyword>
<reference evidence="11 12" key="1">
    <citation type="journal article" date="2008" name="Nature">
        <title>The Trichoplax genome and the nature of placozoans.</title>
        <authorList>
            <person name="Srivastava M."/>
            <person name="Begovic E."/>
            <person name="Chapman J."/>
            <person name="Putnam N.H."/>
            <person name="Hellsten U."/>
            <person name="Kawashima T."/>
            <person name="Kuo A."/>
            <person name="Mitros T."/>
            <person name="Salamov A."/>
            <person name="Carpenter M.L."/>
            <person name="Signorovitch A.Y."/>
            <person name="Moreno M.A."/>
            <person name="Kamm K."/>
            <person name="Grimwood J."/>
            <person name="Schmutz J."/>
            <person name="Shapiro H."/>
            <person name="Grigoriev I.V."/>
            <person name="Buss L.W."/>
            <person name="Schierwater B."/>
            <person name="Dellaporta S.L."/>
            <person name="Rokhsar D.S."/>
        </authorList>
    </citation>
    <scope>NUCLEOTIDE SEQUENCE [LARGE SCALE GENOMIC DNA]</scope>
    <source>
        <strain evidence="11 12">Grell-BS-1999</strain>
    </source>
</reference>
<evidence type="ECO:0000256" key="3">
    <source>
        <dbReference type="ARBA" id="ARBA00022692"/>
    </source>
</evidence>
<dbReference type="HOGENOM" id="CLU_009579_5_0_1"/>
<feature type="transmembrane region" description="Helical" evidence="9">
    <location>
        <begin position="218"/>
        <end position="239"/>
    </location>
</feature>
<dbReference type="InParanoid" id="B3S0K3"/>
<feature type="domain" description="G-protein coupled receptors family 1 profile" evidence="10">
    <location>
        <begin position="16"/>
        <end position="275"/>
    </location>
</feature>
<dbReference type="PANTHER" id="PTHR24249:SF372">
    <property type="entry name" value="G-PROTEIN COUPLED RECEPTORS FAMILY 1 PROFILE DOMAIN-CONTAINING PROTEIN"/>
    <property type="match status" value="1"/>
</dbReference>
<evidence type="ECO:0000256" key="5">
    <source>
        <dbReference type="ARBA" id="ARBA00023040"/>
    </source>
</evidence>
<name>B3S0K3_TRIAD</name>
<evidence type="ECO:0000256" key="6">
    <source>
        <dbReference type="ARBA" id="ARBA00023136"/>
    </source>
</evidence>
<dbReference type="OrthoDB" id="10034726at2759"/>
<evidence type="ECO:0000256" key="1">
    <source>
        <dbReference type="ARBA" id="ARBA00004651"/>
    </source>
</evidence>
<evidence type="ECO:0000256" key="8">
    <source>
        <dbReference type="ARBA" id="ARBA00023224"/>
    </source>
</evidence>
<keyword evidence="12" id="KW-1185">Reference proteome</keyword>
<dbReference type="RefSeq" id="XP_002113550.1">
    <property type="nucleotide sequence ID" value="XM_002113514.1"/>
</dbReference>
<dbReference type="PhylomeDB" id="B3S0K3"/>
<keyword evidence="4 9" id="KW-1133">Transmembrane helix</keyword>
<evidence type="ECO:0000256" key="2">
    <source>
        <dbReference type="ARBA" id="ARBA00022475"/>
    </source>
</evidence>
<gene>
    <name evidence="11" type="ORF">TRIADDRAFT_57081</name>
</gene>
<feature type="transmembrane region" description="Helical" evidence="9">
    <location>
        <begin position="156"/>
        <end position="177"/>
    </location>
</feature>
<evidence type="ECO:0000256" key="9">
    <source>
        <dbReference type="SAM" id="Phobius"/>
    </source>
</evidence>
<dbReference type="PROSITE" id="PS50262">
    <property type="entry name" value="G_PROTEIN_RECEP_F1_2"/>
    <property type="match status" value="1"/>
</dbReference>
<keyword evidence="2" id="KW-1003">Cell membrane</keyword>
<dbReference type="GO" id="GO:0004930">
    <property type="term" value="F:G protein-coupled receptor activity"/>
    <property type="evidence" value="ECO:0000318"/>
    <property type="project" value="GO_Central"/>
</dbReference>
<dbReference type="PANTHER" id="PTHR24249">
    <property type="entry name" value="HISTAMINE RECEPTOR-RELATED G-PROTEIN COUPLED RECEPTOR"/>
    <property type="match status" value="1"/>
</dbReference>
<dbReference type="EMBL" id="DS985246">
    <property type="protein sequence ID" value="EDV24024.1"/>
    <property type="molecule type" value="Genomic_DNA"/>
</dbReference>